<evidence type="ECO:0000256" key="2">
    <source>
        <dbReference type="ARBA" id="ARBA00022670"/>
    </source>
</evidence>
<dbReference type="GO" id="GO:0006508">
    <property type="term" value="P:proteolysis"/>
    <property type="evidence" value="ECO:0007669"/>
    <property type="project" value="UniProtKB-KW"/>
</dbReference>
<dbReference type="PANTHER" id="PTHR21666">
    <property type="entry name" value="PEPTIDASE-RELATED"/>
    <property type="match status" value="1"/>
</dbReference>
<dbReference type="PANTHER" id="PTHR21666:SF288">
    <property type="entry name" value="CELL DIVISION PROTEIN YTFB"/>
    <property type="match status" value="1"/>
</dbReference>
<dbReference type="GO" id="GO:0046872">
    <property type="term" value="F:metal ion binding"/>
    <property type="evidence" value="ECO:0007669"/>
    <property type="project" value="UniProtKB-KW"/>
</dbReference>
<accession>A0A4R0P925</accession>
<keyword evidence="3" id="KW-0479">Metal-binding</keyword>
<dbReference type="InterPro" id="IPR011055">
    <property type="entry name" value="Dup_hybrid_motif"/>
</dbReference>
<evidence type="ECO:0000313" key="11">
    <source>
        <dbReference type="Proteomes" id="UP000291301"/>
    </source>
</evidence>
<evidence type="ECO:0000313" key="10">
    <source>
        <dbReference type="EMBL" id="TCD13681.1"/>
    </source>
</evidence>
<evidence type="ECO:0000256" key="6">
    <source>
        <dbReference type="ARBA" id="ARBA00023049"/>
    </source>
</evidence>
<feature type="transmembrane region" description="Helical" evidence="8">
    <location>
        <begin position="38"/>
        <end position="63"/>
    </location>
</feature>
<keyword evidence="6" id="KW-0482">Metalloprotease</keyword>
<keyword evidence="8" id="KW-1133">Transmembrane helix</keyword>
<comment type="cofactor">
    <cofactor evidence="1">
        <name>Zn(2+)</name>
        <dbReference type="ChEBI" id="CHEBI:29105"/>
    </cofactor>
</comment>
<dbReference type="RefSeq" id="WP_131568902.1">
    <property type="nucleotide sequence ID" value="NZ_JAINFK010000003.1"/>
</dbReference>
<evidence type="ECO:0000256" key="8">
    <source>
        <dbReference type="SAM" id="Phobius"/>
    </source>
</evidence>
<dbReference type="AlphaFoldDB" id="A0A4R0P925"/>
<feature type="region of interest" description="Disordered" evidence="7">
    <location>
        <begin position="1"/>
        <end position="28"/>
    </location>
</feature>
<organism evidence="10 11">
    <name type="scientific">Oricola cellulosilytica</name>
    <dbReference type="NCBI Taxonomy" id="1429082"/>
    <lineage>
        <taxon>Bacteria</taxon>
        <taxon>Pseudomonadati</taxon>
        <taxon>Pseudomonadota</taxon>
        <taxon>Alphaproteobacteria</taxon>
        <taxon>Hyphomicrobiales</taxon>
        <taxon>Ahrensiaceae</taxon>
        <taxon>Oricola</taxon>
    </lineage>
</organism>
<dbReference type="Proteomes" id="UP000291301">
    <property type="component" value="Unassembled WGS sequence"/>
</dbReference>
<keyword evidence="8" id="KW-0472">Membrane</keyword>
<gene>
    <name evidence="10" type="ORF">E0D97_11235</name>
</gene>
<dbReference type="OrthoDB" id="9805070at2"/>
<sequence>MAITHSAGPQSRSIDVGNEPPLLGAGRKRVPDRREVSLRWLSGTALTGLTSTVLMGAALFAALDGRELLATPAEVASADVLDAFGNRDLGEKGARVYKAAAFISEPTDRRRMSVSTVTRQGDGDVIRTKPFEHVKIALAANHKTDRAFPPFDPLNIFSDNEEAGGVVDDVEQSLIYGATVETEVSIWTADFDFSKDIPSNALALNDQEAEEIVRETAAILTDGTVQLASLHYVDPLRFGVDDIGLAALGLAATARVIPQNMTVAPRQDNTVEFPVFEEDLIEMTSTMEIAAVLGSTGYGRAASMAEALETLLKTKSLKSGHAIRLGLQDGPAGKDIVRASVYSGPNHQLTIALNDRMQYVPAPEPVGSGIMSDREGDEMAPVLASRDLPSAYNAIYRGVLAYDLPEEMAAQIVRMVAADVDFQSAIRPTDRLELFFSLPEEAVAEEEDHELLFVEADFGGTTRTYYRYRSSDGTVDYYDPEGRSARQFLLRNPVPNGKFRSAFGMRKHPILGYSKMHWGVDWSAPRGTPIISPGAGVVKKAGWSSGYGKQTLLKHANGYETSFSHQTAFAKGIREGARVRQGQVIGYVGTTGLSTGPHLHYEMRVNGNRVDPLRVRLPKGRVLAGDDLQAFSRERDRINALLQKETPDGTVVAQVDG</sequence>
<dbReference type="EMBL" id="SJST01000004">
    <property type="protein sequence ID" value="TCD13681.1"/>
    <property type="molecule type" value="Genomic_DNA"/>
</dbReference>
<keyword evidence="2" id="KW-0645">Protease</keyword>
<keyword evidence="8" id="KW-0812">Transmembrane</keyword>
<dbReference type="GO" id="GO:0004222">
    <property type="term" value="F:metalloendopeptidase activity"/>
    <property type="evidence" value="ECO:0007669"/>
    <property type="project" value="TreeGrafter"/>
</dbReference>
<dbReference type="Gene3D" id="2.70.70.10">
    <property type="entry name" value="Glucose Permease (Domain IIA)"/>
    <property type="match status" value="1"/>
</dbReference>
<keyword evidence="11" id="KW-1185">Reference proteome</keyword>
<dbReference type="CDD" id="cd12797">
    <property type="entry name" value="M23_peptidase"/>
    <property type="match status" value="1"/>
</dbReference>
<keyword evidence="4" id="KW-0378">Hydrolase</keyword>
<evidence type="ECO:0000259" key="9">
    <source>
        <dbReference type="Pfam" id="PF01551"/>
    </source>
</evidence>
<comment type="caution">
    <text evidence="10">The sequence shown here is derived from an EMBL/GenBank/DDBJ whole genome shotgun (WGS) entry which is preliminary data.</text>
</comment>
<feature type="domain" description="M23ase beta-sheet core" evidence="9">
    <location>
        <begin position="516"/>
        <end position="612"/>
    </location>
</feature>
<reference evidence="10 11" key="1">
    <citation type="journal article" date="2015" name="Antonie Van Leeuwenhoek">
        <title>Oricola cellulosilytica gen. nov., sp. nov., a cellulose-degrading bacterium of the family Phyllobacteriaceae isolated from surface seashore water, and emended descriptions of Mesorhizobium loti and Phyllobacterium myrsinacearum.</title>
        <authorList>
            <person name="Hameed A."/>
            <person name="Shahina M."/>
            <person name="Lai W.A."/>
            <person name="Lin S.Y."/>
            <person name="Young L.S."/>
            <person name="Liu Y.C."/>
            <person name="Hsu Y.H."/>
            <person name="Young C.C."/>
        </authorList>
    </citation>
    <scope>NUCLEOTIDE SEQUENCE [LARGE SCALE GENOMIC DNA]</scope>
    <source>
        <strain evidence="10 11">KCTC 52183</strain>
    </source>
</reference>
<protein>
    <submittedName>
        <fullName evidence="10">M23 family metallopeptidase</fullName>
    </submittedName>
</protein>
<evidence type="ECO:0000256" key="4">
    <source>
        <dbReference type="ARBA" id="ARBA00022801"/>
    </source>
</evidence>
<evidence type="ECO:0000256" key="3">
    <source>
        <dbReference type="ARBA" id="ARBA00022723"/>
    </source>
</evidence>
<proteinExistence type="predicted"/>
<dbReference type="InterPro" id="IPR050570">
    <property type="entry name" value="Cell_wall_metabolism_enzyme"/>
</dbReference>
<name>A0A4R0P925_9HYPH</name>
<dbReference type="SUPFAM" id="SSF51261">
    <property type="entry name" value="Duplicated hybrid motif"/>
    <property type="match status" value="1"/>
</dbReference>
<evidence type="ECO:0000256" key="5">
    <source>
        <dbReference type="ARBA" id="ARBA00022833"/>
    </source>
</evidence>
<evidence type="ECO:0000256" key="7">
    <source>
        <dbReference type="SAM" id="MobiDB-lite"/>
    </source>
</evidence>
<keyword evidence="5" id="KW-0862">Zinc</keyword>
<dbReference type="Pfam" id="PF01551">
    <property type="entry name" value="Peptidase_M23"/>
    <property type="match status" value="1"/>
</dbReference>
<dbReference type="InterPro" id="IPR016047">
    <property type="entry name" value="M23ase_b-sheet_dom"/>
</dbReference>
<dbReference type="Gene3D" id="3.10.450.350">
    <property type="match status" value="1"/>
</dbReference>
<evidence type="ECO:0000256" key="1">
    <source>
        <dbReference type="ARBA" id="ARBA00001947"/>
    </source>
</evidence>